<name>A0ABV5W8S3_9BACI</name>
<feature type="transmembrane region" description="Helical" evidence="1">
    <location>
        <begin position="118"/>
        <end position="139"/>
    </location>
</feature>
<dbReference type="RefSeq" id="WP_379947207.1">
    <property type="nucleotide sequence ID" value="NZ_JBHMAF010000002.1"/>
</dbReference>
<keyword evidence="1" id="KW-0812">Transmembrane</keyword>
<gene>
    <name evidence="2" type="ORF">ACFFMS_00170</name>
</gene>
<feature type="transmembrane region" description="Helical" evidence="1">
    <location>
        <begin position="238"/>
        <end position="257"/>
    </location>
</feature>
<evidence type="ECO:0000313" key="2">
    <source>
        <dbReference type="EMBL" id="MFB9756974.1"/>
    </source>
</evidence>
<organism evidence="2 3">
    <name type="scientific">Ectobacillus funiculus</name>
    <dbReference type="NCBI Taxonomy" id="137993"/>
    <lineage>
        <taxon>Bacteria</taxon>
        <taxon>Bacillati</taxon>
        <taxon>Bacillota</taxon>
        <taxon>Bacilli</taxon>
        <taxon>Bacillales</taxon>
        <taxon>Bacillaceae</taxon>
        <taxon>Ectobacillus</taxon>
    </lineage>
</organism>
<dbReference type="EMBL" id="JBHMAF010000002">
    <property type="protein sequence ID" value="MFB9756974.1"/>
    <property type="molecule type" value="Genomic_DNA"/>
</dbReference>
<dbReference type="SUPFAM" id="SSF103501">
    <property type="entry name" value="Respiratory nitrate reductase 1 gamma chain"/>
    <property type="match status" value="1"/>
</dbReference>
<proteinExistence type="predicted"/>
<feature type="transmembrane region" description="Helical" evidence="1">
    <location>
        <begin position="170"/>
        <end position="191"/>
    </location>
</feature>
<dbReference type="Gene3D" id="1.20.950.20">
    <property type="entry name" value="Transmembrane di-heme cytochromes, Chain C"/>
    <property type="match status" value="1"/>
</dbReference>
<evidence type="ECO:0000256" key="1">
    <source>
        <dbReference type="SAM" id="Phobius"/>
    </source>
</evidence>
<reference evidence="2 3" key="1">
    <citation type="submission" date="2024-09" db="EMBL/GenBank/DDBJ databases">
        <authorList>
            <person name="Sun Q."/>
            <person name="Mori K."/>
        </authorList>
    </citation>
    <scope>NUCLEOTIDE SEQUENCE [LARGE SCALE GENOMIC DNA]</scope>
    <source>
        <strain evidence="2 3">JCM 11201</strain>
    </source>
</reference>
<keyword evidence="1" id="KW-0472">Membrane</keyword>
<comment type="caution">
    <text evidence="2">The sequence shown here is derived from an EMBL/GenBank/DDBJ whole genome shotgun (WGS) entry which is preliminary data.</text>
</comment>
<feature type="transmembrane region" description="Helical" evidence="1">
    <location>
        <begin position="212"/>
        <end position="232"/>
    </location>
</feature>
<feature type="transmembrane region" description="Helical" evidence="1">
    <location>
        <begin position="12"/>
        <end position="30"/>
    </location>
</feature>
<dbReference type="InterPro" id="IPR036197">
    <property type="entry name" value="NarG-like_sf"/>
</dbReference>
<feature type="transmembrane region" description="Helical" evidence="1">
    <location>
        <begin position="42"/>
        <end position="64"/>
    </location>
</feature>
<sequence length="382" mass="43820">MDIIERKFYSKARFYSFVITVLLVLTVWYATDQFTHIDLATLGYLLSSIIFAIGMTIRVCFWFARPATYQVMKRSLQNLKSANRVKRNIVSVLKTGFENIFLQKFIFKRGIYRGLQHFLIAWGCIGSLAFTFGLTFGLFRFNLIDAHTYGVIVFNHQVIKIQAHGIVAELMYNSLNIFAMMLLIGATMALIRRTINKDVRVTQRFEFDILPLLLLLGAAVTGLMLTLSYVFLKGFIHHYITIVHQISVVFFLIYFPFGKLFHVPIRPLATAVPMNYQEVVKVDTRACKKCGTKYSNDDQISDVKAILAAQQFDLQLADGSYLADYCPSCRRRLRVMKQLNMEQAIGNPYGPIQTNNSIHVPGFGQKRSEEFYQVKQDEVTTK</sequence>
<dbReference type="Proteomes" id="UP001589609">
    <property type="component" value="Unassembled WGS sequence"/>
</dbReference>
<accession>A0ABV5W8S3</accession>
<evidence type="ECO:0000313" key="3">
    <source>
        <dbReference type="Proteomes" id="UP001589609"/>
    </source>
</evidence>
<protein>
    <submittedName>
        <fullName evidence="2">MFS transporter</fullName>
    </submittedName>
</protein>
<keyword evidence="1" id="KW-1133">Transmembrane helix</keyword>
<keyword evidence="3" id="KW-1185">Reference proteome</keyword>